<dbReference type="Pfam" id="PF03099">
    <property type="entry name" value="BPL_LplA_LipB"/>
    <property type="match status" value="1"/>
</dbReference>
<dbReference type="HOGENOM" id="CLU_051096_0_0_2"/>
<evidence type="ECO:0000256" key="2">
    <source>
        <dbReference type="ARBA" id="ARBA00022741"/>
    </source>
</evidence>
<dbReference type="Pfam" id="PF02237">
    <property type="entry name" value="BPL_C"/>
    <property type="match status" value="1"/>
</dbReference>
<dbReference type="GO" id="GO:0005737">
    <property type="term" value="C:cytoplasm"/>
    <property type="evidence" value="ECO:0007669"/>
    <property type="project" value="TreeGrafter"/>
</dbReference>
<dbReference type="InterPro" id="IPR004143">
    <property type="entry name" value="BPL_LPL_catalytic"/>
</dbReference>
<dbReference type="Gene3D" id="1.10.10.10">
    <property type="entry name" value="Winged helix-like DNA-binding domain superfamily/Winged helix DNA-binding domain"/>
    <property type="match status" value="1"/>
</dbReference>
<dbReference type="Proteomes" id="UP000010866">
    <property type="component" value="Chromosome"/>
</dbReference>
<dbReference type="OrthoDB" id="46252at2157"/>
<organism evidence="5 6">
    <name type="scientific">Methanomethylovorans hollandica (strain DSM 15978 / NBRC 107637 / DMS1)</name>
    <dbReference type="NCBI Taxonomy" id="867904"/>
    <lineage>
        <taxon>Archaea</taxon>
        <taxon>Methanobacteriati</taxon>
        <taxon>Methanobacteriota</taxon>
        <taxon>Stenosarchaea group</taxon>
        <taxon>Methanomicrobia</taxon>
        <taxon>Methanosarcinales</taxon>
        <taxon>Methanosarcinaceae</taxon>
        <taxon>Methanomethylovorans</taxon>
    </lineage>
</organism>
<dbReference type="SUPFAM" id="SSF50037">
    <property type="entry name" value="C-terminal domain of transcriptional repressors"/>
    <property type="match status" value="1"/>
</dbReference>
<gene>
    <name evidence="5" type="ordered locus">Metho_0791</name>
</gene>
<dbReference type="PROSITE" id="PS51733">
    <property type="entry name" value="BPL_LPL_CATALYTIC"/>
    <property type="match status" value="1"/>
</dbReference>
<dbReference type="Gene3D" id="2.30.30.100">
    <property type="match status" value="1"/>
</dbReference>
<dbReference type="InterPro" id="IPR004408">
    <property type="entry name" value="Biotin_CoA_COase_ligase"/>
</dbReference>
<dbReference type="InterPro" id="IPR003142">
    <property type="entry name" value="BPL_C"/>
</dbReference>
<evidence type="ECO:0000256" key="3">
    <source>
        <dbReference type="ARBA" id="ARBA00022840"/>
    </source>
</evidence>
<protein>
    <submittedName>
        <fullName evidence="5">BirA, biotin-(Acetyl-CoA-carboxylase) ligase</fullName>
    </submittedName>
</protein>
<dbReference type="Pfam" id="PF08279">
    <property type="entry name" value="HTH_11"/>
    <property type="match status" value="1"/>
</dbReference>
<reference evidence="6" key="1">
    <citation type="submission" date="2012-02" db="EMBL/GenBank/DDBJ databases">
        <title>Complete sequence of chromosome of Methanomethylovorans hollandica DSM 15978.</title>
        <authorList>
            <person name="Lucas S."/>
            <person name="Copeland A."/>
            <person name="Lapidus A."/>
            <person name="Glavina del Rio T."/>
            <person name="Dalin E."/>
            <person name="Tice H."/>
            <person name="Bruce D."/>
            <person name="Goodwin L."/>
            <person name="Pitluck S."/>
            <person name="Peters L."/>
            <person name="Mikhailova N."/>
            <person name="Held B."/>
            <person name="Kyrpides N."/>
            <person name="Mavromatis K."/>
            <person name="Ivanova N."/>
            <person name="Brettin T."/>
            <person name="Detter J.C."/>
            <person name="Han C."/>
            <person name="Larimer F."/>
            <person name="Land M."/>
            <person name="Hauser L."/>
            <person name="Markowitz V."/>
            <person name="Cheng J.-F."/>
            <person name="Hugenholtz P."/>
            <person name="Woyke T."/>
            <person name="Wu D."/>
            <person name="Spring S."/>
            <person name="Schroeder M."/>
            <person name="Brambilla E."/>
            <person name="Klenk H.-P."/>
            <person name="Eisen J.A."/>
        </authorList>
    </citation>
    <scope>NUCLEOTIDE SEQUENCE [LARGE SCALE GENOMIC DNA]</scope>
    <source>
        <strain evidence="6">DSM 15978 / NBRC 107637 / DMS1</strain>
    </source>
</reference>
<feature type="domain" description="BPL/LPL catalytic" evidence="4">
    <location>
        <begin position="70"/>
        <end position="258"/>
    </location>
</feature>
<dbReference type="CDD" id="cd16442">
    <property type="entry name" value="BPL"/>
    <property type="match status" value="1"/>
</dbReference>
<dbReference type="PANTHER" id="PTHR12835:SF5">
    <property type="entry name" value="BIOTIN--PROTEIN LIGASE"/>
    <property type="match status" value="1"/>
</dbReference>
<dbReference type="InterPro" id="IPR045864">
    <property type="entry name" value="aa-tRNA-synth_II/BPL/LPL"/>
</dbReference>
<dbReference type="SUPFAM" id="SSF55681">
    <property type="entry name" value="Class II aaRS and biotin synthetases"/>
    <property type="match status" value="1"/>
</dbReference>
<proteinExistence type="inferred from homology"/>
<sequence>MSTNLAEIIRILKEADGKPVSGEELGERLGVSRAMVWKYISSLKEGGYEIESSPKTGYILKVVPDMLYPEEIKDGLNTTLIGNNIFYFAELESTNSFAKEMAKEAEEGTVVIAESQKKGRGRLGRNWQSPKGGVNLSVILKPNIPLDHAARLTLMTGLAAANTIRSLGLDARIKWPNDVLIKDKKVCGILTEVDAEMEQVDYIIIGIGINANVNVDDFPPGIRENATSLQKELGTEVNRVEFVQKLLYEIEQQYIKFKTQEFSAILSEWINLSDTIGKNVTIMTPSKMVEGKAIGITDTGAISVRTKDGKRVNLIAGRCVYTRTR</sequence>
<dbReference type="Gene3D" id="3.30.930.10">
    <property type="entry name" value="Bira Bifunctional Protein, Domain 2"/>
    <property type="match status" value="1"/>
</dbReference>
<dbReference type="GeneID" id="14408084"/>
<name>L0KY84_METHD</name>
<evidence type="ECO:0000313" key="5">
    <source>
        <dbReference type="EMBL" id="AGB49038.1"/>
    </source>
</evidence>
<keyword evidence="3" id="KW-0067">ATP-binding</keyword>
<dbReference type="AlphaFoldDB" id="L0KY84"/>
<dbReference type="GO" id="GO:0005524">
    <property type="term" value="F:ATP binding"/>
    <property type="evidence" value="ECO:0007669"/>
    <property type="project" value="UniProtKB-KW"/>
</dbReference>
<dbReference type="SUPFAM" id="SSF46785">
    <property type="entry name" value="Winged helix' DNA-binding domain"/>
    <property type="match status" value="1"/>
</dbReference>
<keyword evidence="2" id="KW-0547">Nucleotide-binding</keyword>
<keyword evidence="6" id="KW-1185">Reference proteome</keyword>
<dbReference type="InterPro" id="IPR036388">
    <property type="entry name" value="WH-like_DNA-bd_sf"/>
</dbReference>
<evidence type="ECO:0000256" key="1">
    <source>
        <dbReference type="ARBA" id="ARBA00022598"/>
    </source>
</evidence>
<accession>L0KY84</accession>
<dbReference type="PANTHER" id="PTHR12835">
    <property type="entry name" value="BIOTIN PROTEIN LIGASE"/>
    <property type="match status" value="1"/>
</dbReference>
<dbReference type="InterPro" id="IPR008988">
    <property type="entry name" value="Transcriptional_repressor_C"/>
</dbReference>
<dbReference type="NCBIfam" id="TIGR00121">
    <property type="entry name" value="birA_ligase"/>
    <property type="match status" value="1"/>
</dbReference>
<evidence type="ECO:0000313" key="6">
    <source>
        <dbReference type="Proteomes" id="UP000010866"/>
    </source>
</evidence>
<dbReference type="GO" id="GO:0006355">
    <property type="term" value="P:regulation of DNA-templated transcription"/>
    <property type="evidence" value="ECO:0007669"/>
    <property type="project" value="InterPro"/>
</dbReference>
<keyword evidence="1 5" id="KW-0436">Ligase</keyword>
<dbReference type="HAMAP" id="MF_00978">
    <property type="entry name" value="Bifunct_BirA"/>
    <property type="match status" value="1"/>
</dbReference>
<dbReference type="InterPro" id="IPR013196">
    <property type="entry name" value="HTH_11"/>
</dbReference>
<dbReference type="GO" id="GO:0004077">
    <property type="term" value="F:biotin--[biotin carboxyl-carrier protein] ligase activity"/>
    <property type="evidence" value="ECO:0007669"/>
    <property type="project" value="InterPro"/>
</dbReference>
<dbReference type="RefSeq" id="WP_015324205.1">
    <property type="nucleotide sequence ID" value="NC_019977.1"/>
</dbReference>
<dbReference type="InterPro" id="IPR036390">
    <property type="entry name" value="WH_DNA-bd_sf"/>
</dbReference>
<dbReference type="STRING" id="867904.Metho_0791"/>
<evidence type="ECO:0000259" key="4">
    <source>
        <dbReference type="PROSITE" id="PS51733"/>
    </source>
</evidence>
<dbReference type="KEGG" id="mhz:Metho_0791"/>
<dbReference type="EMBL" id="CP003362">
    <property type="protein sequence ID" value="AGB49038.1"/>
    <property type="molecule type" value="Genomic_DNA"/>
</dbReference>
<dbReference type="InterPro" id="IPR030855">
    <property type="entry name" value="Bifunct_BirA"/>
</dbReference>